<sequence>MATISNDGEDAARRRNAEADYRKKLLNHKELESRVRSSCRSKVDKGKTDFRT</sequence>
<dbReference type="EMBL" id="JAQIZT010000002">
    <property type="protein sequence ID" value="KAJ7005483.1"/>
    <property type="molecule type" value="Genomic_DNA"/>
</dbReference>
<gene>
    <name evidence="2" type="ORF">NC653_004946</name>
</gene>
<keyword evidence="3" id="KW-1185">Reference proteome</keyword>
<comment type="caution">
    <text evidence="2">The sequence shown here is derived from an EMBL/GenBank/DDBJ whole genome shotgun (WGS) entry which is preliminary data.</text>
</comment>
<protein>
    <submittedName>
        <fullName evidence="2">Uncharacterized protein</fullName>
    </submittedName>
</protein>
<dbReference type="Proteomes" id="UP001164929">
    <property type="component" value="Chromosome 2"/>
</dbReference>
<name>A0AAD6WAG7_9ROSI</name>
<feature type="region of interest" description="Disordered" evidence="1">
    <location>
        <begin position="31"/>
        <end position="52"/>
    </location>
</feature>
<dbReference type="AlphaFoldDB" id="A0AAD6WAG7"/>
<accession>A0AAD6WAG7</accession>
<organism evidence="2 3">
    <name type="scientific">Populus alba x Populus x berolinensis</name>
    <dbReference type="NCBI Taxonomy" id="444605"/>
    <lineage>
        <taxon>Eukaryota</taxon>
        <taxon>Viridiplantae</taxon>
        <taxon>Streptophyta</taxon>
        <taxon>Embryophyta</taxon>
        <taxon>Tracheophyta</taxon>
        <taxon>Spermatophyta</taxon>
        <taxon>Magnoliopsida</taxon>
        <taxon>eudicotyledons</taxon>
        <taxon>Gunneridae</taxon>
        <taxon>Pentapetalae</taxon>
        <taxon>rosids</taxon>
        <taxon>fabids</taxon>
        <taxon>Malpighiales</taxon>
        <taxon>Salicaceae</taxon>
        <taxon>Saliceae</taxon>
        <taxon>Populus</taxon>
    </lineage>
</organism>
<reference evidence="2" key="1">
    <citation type="journal article" date="2023" name="Mol. Ecol. Resour.">
        <title>Chromosome-level genome assembly of a triploid poplar Populus alba 'Berolinensis'.</title>
        <authorList>
            <person name="Chen S."/>
            <person name="Yu Y."/>
            <person name="Wang X."/>
            <person name="Wang S."/>
            <person name="Zhang T."/>
            <person name="Zhou Y."/>
            <person name="He R."/>
            <person name="Meng N."/>
            <person name="Wang Y."/>
            <person name="Liu W."/>
            <person name="Liu Z."/>
            <person name="Liu J."/>
            <person name="Guo Q."/>
            <person name="Huang H."/>
            <person name="Sederoff R.R."/>
            <person name="Wang G."/>
            <person name="Qu G."/>
            <person name="Chen S."/>
        </authorList>
    </citation>
    <scope>NUCLEOTIDE SEQUENCE</scope>
    <source>
        <strain evidence="2">SC-2020</strain>
    </source>
</reference>
<evidence type="ECO:0000313" key="2">
    <source>
        <dbReference type="EMBL" id="KAJ7005483.1"/>
    </source>
</evidence>
<proteinExistence type="predicted"/>
<evidence type="ECO:0000313" key="3">
    <source>
        <dbReference type="Proteomes" id="UP001164929"/>
    </source>
</evidence>
<evidence type="ECO:0000256" key="1">
    <source>
        <dbReference type="SAM" id="MobiDB-lite"/>
    </source>
</evidence>